<protein>
    <submittedName>
        <fullName evidence="2">Uncharacterized protein</fullName>
    </submittedName>
</protein>
<evidence type="ECO:0000313" key="2">
    <source>
        <dbReference type="EMBL" id="THE63367.1"/>
    </source>
</evidence>
<dbReference type="EMBL" id="RBZW01000066">
    <property type="protein sequence ID" value="THE63367.1"/>
    <property type="molecule type" value="Genomic_DNA"/>
</dbReference>
<gene>
    <name evidence="2" type="ORF">D8Y22_18920</name>
</gene>
<comment type="caution">
    <text evidence="2">The sequence shown here is derived from an EMBL/GenBank/DDBJ whole genome shotgun (WGS) entry which is preliminary data.</text>
</comment>
<organism evidence="2 3">
    <name type="scientific">Salinadaptatus halalkaliphilus</name>
    <dbReference type="NCBI Taxonomy" id="2419781"/>
    <lineage>
        <taxon>Archaea</taxon>
        <taxon>Methanobacteriati</taxon>
        <taxon>Methanobacteriota</taxon>
        <taxon>Stenosarchaea group</taxon>
        <taxon>Halobacteria</taxon>
        <taxon>Halobacteriales</taxon>
        <taxon>Natrialbaceae</taxon>
        <taxon>Salinadaptatus</taxon>
    </lineage>
</organism>
<feature type="compositionally biased region" description="Polar residues" evidence="1">
    <location>
        <begin position="40"/>
        <end position="49"/>
    </location>
</feature>
<evidence type="ECO:0000256" key="1">
    <source>
        <dbReference type="SAM" id="MobiDB-lite"/>
    </source>
</evidence>
<sequence length="98" mass="10181">MKGCSSTPSLDTRSIARYAFDSESVRNCRRSGLDGGAGHSRSTPENSNRAPPVELAVEYPVVALFLETNGNGTRAIGLVGPGITLTACRAMLGTVVGL</sequence>
<feature type="region of interest" description="Disordered" evidence="1">
    <location>
        <begin position="29"/>
        <end position="51"/>
    </location>
</feature>
<dbReference type="Proteomes" id="UP000318864">
    <property type="component" value="Unassembled WGS sequence"/>
</dbReference>
<accession>A0A4V3VKW7</accession>
<dbReference type="AlphaFoldDB" id="A0A4V3VKW7"/>
<proteinExistence type="predicted"/>
<evidence type="ECO:0000313" key="3">
    <source>
        <dbReference type="Proteomes" id="UP000318864"/>
    </source>
</evidence>
<reference evidence="2 3" key="1">
    <citation type="submission" date="2018-10" db="EMBL/GenBank/DDBJ databases">
        <title>Natronolimnobius sp. XQ-INN 246 isolated from Inner Mongolia Autonomous Region of China.</title>
        <authorList>
            <person name="Xue Q."/>
        </authorList>
    </citation>
    <scope>NUCLEOTIDE SEQUENCE [LARGE SCALE GENOMIC DNA]</scope>
    <source>
        <strain evidence="2 3">XQ-INN 246</strain>
    </source>
</reference>
<keyword evidence="3" id="KW-1185">Reference proteome</keyword>
<name>A0A4V3VKW7_9EURY</name>